<reference evidence="6" key="1">
    <citation type="journal article" date="2014" name="Front. Microbiol.">
        <title>High frequency of phylogenetically diverse reductive dehalogenase-homologous genes in deep subseafloor sedimentary metagenomes.</title>
        <authorList>
            <person name="Kawai M."/>
            <person name="Futagami T."/>
            <person name="Toyoda A."/>
            <person name="Takaki Y."/>
            <person name="Nishi S."/>
            <person name="Hori S."/>
            <person name="Arai W."/>
            <person name="Tsubouchi T."/>
            <person name="Morono Y."/>
            <person name="Uchiyama I."/>
            <person name="Ito T."/>
            <person name="Fujiyama A."/>
            <person name="Inagaki F."/>
            <person name="Takami H."/>
        </authorList>
    </citation>
    <scope>NUCLEOTIDE SEQUENCE</scope>
    <source>
        <strain evidence="6">Expedition CK06-06</strain>
    </source>
</reference>
<gene>
    <name evidence="6" type="ORF">S06H3_57150</name>
</gene>
<dbReference type="Gene3D" id="3.30.70.20">
    <property type="match status" value="1"/>
</dbReference>
<keyword evidence="4" id="KW-0411">Iron-sulfur</keyword>
<evidence type="ECO:0000256" key="2">
    <source>
        <dbReference type="ARBA" id="ARBA00022723"/>
    </source>
</evidence>
<dbReference type="AlphaFoldDB" id="X1R383"/>
<dbReference type="SUPFAM" id="SSF54862">
    <property type="entry name" value="4Fe-4S ferredoxins"/>
    <property type="match status" value="1"/>
</dbReference>
<evidence type="ECO:0000259" key="5">
    <source>
        <dbReference type="PROSITE" id="PS51379"/>
    </source>
</evidence>
<dbReference type="InterPro" id="IPR017896">
    <property type="entry name" value="4Fe4S_Fe-S-bd"/>
</dbReference>
<organism evidence="6">
    <name type="scientific">marine sediment metagenome</name>
    <dbReference type="NCBI Taxonomy" id="412755"/>
    <lineage>
        <taxon>unclassified sequences</taxon>
        <taxon>metagenomes</taxon>
        <taxon>ecological metagenomes</taxon>
    </lineage>
</organism>
<dbReference type="GO" id="GO:0051539">
    <property type="term" value="F:4 iron, 4 sulfur cluster binding"/>
    <property type="evidence" value="ECO:0007669"/>
    <property type="project" value="UniProtKB-KW"/>
</dbReference>
<protein>
    <recommendedName>
        <fullName evidence="5">4Fe-4S ferredoxin-type domain-containing protein</fullName>
    </recommendedName>
</protein>
<feature type="non-terminal residue" evidence="6">
    <location>
        <position position="1"/>
    </location>
</feature>
<dbReference type="PROSITE" id="PS51379">
    <property type="entry name" value="4FE4S_FER_2"/>
    <property type="match status" value="1"/>
</dbReference>
<keyword evidence="3" id="KW-0408">Iron</keyword>
<dbReference type="PROSITE" id="PS00198">
    <property type="entry name" value="4FE4S_FER_1"/>
    <property type="match status" value="1"/>
</dbReference>
<dbReference type="PANTHER" id="PTHR43687">
    <property type="entry name" value="ADENYLYLSULFATE REDUCTASE, BETA SUBUNIT"/>
    <property type="match status" value="1"/>
</dbReference>
<accession>X1R383</accession>
<comment type="caution">
    <text evidence="6">The sequence shown here is derived from an EMBL/GenBank/DDBJ whole genome shotgun (WGS) entry which is preliminary data.</text>
</comment>
<keyword evidence="1" id="KW-0004">4Fe-4S</keyword>
<feature type="domain" description="4Fe-4S ferredoxin-type" evidence="5">
    <location>
        <begin position="28"/>
        <end position="57"/>
    </location>
</feature>
<dbReference type="InterPro" id="IPR017900">
    <property type="entry name" value="4Fe4S_Fe_S_CS"/>
</dbReference>
<sequence>RGYGVLTDGCAECVKVCQFKAIEGEPGKRHGVIKDKCIGCGRCFEVCPIKVITMAGALGYAEAA</sequence>
<dbReference type="InterPro" id="IPR050572">
    <property type="entry name" value="Fe-S_Ferredoxin"/>
</dbReference>
<name>X1R383_9ZZZZ</name>
<evidence type="ECO:0000256" key="1">
    <source>
        <dbReference type="ARBA" id="ARBA00022485"/>
    </source>
</evidence>
<evidence type="ECO:0000313" key="6">
    <source>
        <dbReference type="EMBL" id="GAI57575.1"/>
    </source>
</evidence>
<dbReference type="EMBL" id="BARV01036852">
    <property type="protein sequence ID" value="GAI57575.1"/>
    <property type="molecule type" value="Genomic_DNA"/>
</dbReference>
<keyword evidence="2" id="KW-0479">Metal-binding</keyword>
<evidence type="ECO:0000256" key="4">
    <source>
        <dbReference type="ARBA" id="ARBA00023014"/>
    </source>
</evidence>
<dbReference type="PANTHER" id="PTHR43687:SF1">
    <property type="entry name" value="FERREDOXIN III"/>
    <property type="match status" value="1"/>
</dbReference>
<dbReference type="Pfam" id="PF14697">
    <property type="entry name" value="Fer4_21"/>
    <property type="match status" value="1"/>
</dbReference>
<evidence type="ECO:0000256" key="3">
    <source>
        <dbReference type="ARBA" id="ARBA00023004"/>
    </source>
</evidence>
<dbReference type="GO" id="GO:0046872">
    <property type="term" value="F:metal ion binding"/>
    <property type="evidence" value="ECO:0007669"/>
    <property type="project" value="UniProtKB-KW"/>
</dbReference>
<proteinExistence type="predicted"/>